<feature type="compositionally biased region" description="Polar residues" evidence="2">
    <location>
        <begin position="97"/>
        <end position="120"/>
    </location>
</feature>
<keyword evidence="1" id="KW-0611">Plant defense</keyword>
<protein>
    <recommendedName>
        <fullName evidence="3">NB-ARC domain-containing protein</fullName>
    </recommendedName>
</protein>
<accession>A0A5J4ZBY1</accession>
<dbReference type="PANTHER" id="PTHR36766:SF41">
    <property type="entry name" value="AAA+ ATPASE DOMAIN-CONTAINING PROTEIN"/>
    <property type="match status" value="1"/>
</dbReference>
<dbReference type="SUPFAM" id="SSF52540">
    <property type="entry name" value="P-loop containing nucleoside triphosphate hydrolases"/>
    <property type="match status" value="1"/>
</dbReference>
<evidence type="ECO:0000313" key="5">
    <source>
        <dbReference type="Proteomes" id="UP000325577"/>
    </source>
</evidence>
<dbReference type="Pfam" id="PF00931">
    <property type="entry name" value="NB-ARC"/>
    <property type="match status" value="1"/>
</dbReference>
<name>A0A5J4ZBY1_9ASTE</name>
<dbReference type="GO" id="GO:0043531">
    <property type="term" value="F:ADP binding"/>
    <property type="evidence" value="ECO:0007669"/>
    <property type="project" value="InterPro"/>
</dbReference>
<dbReference type="PANTHER" id="PTHR36766">
    <property type="entry name" value="PLANT BROAD-SPECTRUM MILDEW RESISTANCE PROTEIN RPW8"/>
    <property type="match status" value="1"/>
</dbReference>
<dbReference type="InterPro" id="IPR027417">
    <property type="entry name" value="P-loop_NTPase"/>
</dbReference>
<dbReference type="AlphaFoldDB" id="A0A5J4ZBY1"/>
<sequence>MAEEIEEQYLLNKIIKTIKEKESHEQSLLAKLDLKKLFKKKANPSPAADAPKPSRETLYRLNNELTESLMLSKKQSSLDCNLNSRLKKIKKELRGGDSSTGRGSEQGPNPQTKLETHRWSSPSVDLAKVRGLDDEVRSLERLLVGRLTSDDGFMAIGIFGMGGIGKTTLCQRLGLDGLIFALHLQLKGKRYLIVLDDAGSTDDFCKNLDSCIPQDGKWGGKLAYGLPKGNGGTVIVTSRSEEVAKNMAGEENIRRHLPLSDPDLWLIFKDSVMRDETEFPSALESQKKEIVNKCAGLPLIAKMMGQIEHEKIRNKPVAGEIQQEQ</sequence>
<dbReference type="GO" id="GO:0006952">
    <property type="term" value="P:defense response"/>
    <property type="evidence" value="ECO:0007669"/>
    <property type="project" value="UniProtKB-KW"/>
</dbReference>
<dbReference type="PRINTS" id="PR00364">
    <property type="entry name" value="DISEASERSIST"/>
</dbReference>
<feature type="domain" description="NB-ARC" evidence="3">
    <location>
        <begin position="182"/>
        <end position="276"/>
    </location>
</feature>
<organism evidence="4 5">
    <name type="scientific">Nyssa sinensis</name>
    <dbReference type="NCBI Taxonomy" id="561372"/>
    <lineage>
        <taxon>Eukaryota</taxon>
        <taxon>Viridiplantae</taxon>
        <taxon>Streptophyta</taxon>
        <taxon>Embryophyta</taxon>
        <taxon>Tracheophyta</taxon>
        <taxon>Spermatophyta</taxon>
        <taxon>Magnoliopsida</taxon>
        <taxon>eudicotyledons</taxon>
        <taxon>Gunneridae</taxon>
        <taxon>Pentapetalae</taxon>
        <taxon>asterids</taxon>
        <taxon>Cornales</taxon>
        <taxon>Nyssaceae</taxon>
        <taxon>Nyssa</taxon>
    </lineage>
</organism>
<dbReference type="InterPro" id="IPR002182">
    <property type="entry name" value="NB-ARC"/>
</dbReference>
<proteinExistence type="predicted"/>
<feature type="region of interest" description="Disordered" evidence="2">
    <location>
        <begin position="92"/>
        <end position="120"/>
    </location>
</feature>
<evidence type="ECO:0000256" key="1">
    <source>
        <dbReference type="ARBA" id="ARBA00022821"/>
    </source>
</evidence>
<dbReference type="EMBL" id="CM018052">
    <property type="protein sequence ID" value="KAA8515389.1"/>
    <property type="molecule type" value="Genomic_DNA"/>
</dbReference>
<evidence type="ECO:0000313" key="4">
    <source>
        <dbReference type="EMBL" id="KAA8515389.1"/>
    </source>
</evidence>
<evidence type="ECO:0000256" key="2">
    <source>
        <dbReference type="SAM" id="MobiDB-lite"/>
    </source>
</evidence>
<dbReference type="Gene3D" id="3.40.50.300">
    <property type="entry name" value="P-loop containing nucleotide triphosphate hydrolases"/>
    <property type="match status" value="2"/>
</dbReference>
<keyword evidence="5" id="KW-1185">Reference proteome</keyword>
<dbReference type="Proteomes" id="UP000325577">
    <property type="component" value="Linkage Group LG9"/>
</dbReference>
<gene>
    <name evidence="4" type="ORF">F0562_019000</name>
</gene>
<evidence type="ECO:0000259" key="3">
    <source>
        <dbReference type="Pfam" id="PF00931"/>
    </source>
</evidence>
<dbReference type="OrthoDB" id="1900634at2759"/>
<reference evidence="4 5" key="1">
    <citation type="submission" date="2019-09" db="EMBL/GenBank/DDBJ databases">
        <title>A chromosome-level genome assembly of the Chinese tupelo Nyssa sinensis.</title>
        <authorList>
            <person name="Yang X."/>
            <person name="Kang M."/>
            <person name="Yang Y."/>
            <person name="Xiong H."/>
            <person name="Wang M."/>
            <person name="Zhang Z."/>
            <person name="Wang Z."/>
            <person name="Wu H."/>
            <person name="Ma T."/>
            <person name="Liu J."/>
            <person name="Xi Z."/>
        </authorList>
    </citation>
    <scope>NUCLEOTIDE SEQUENCE [LARGE SCALE GENOMIC DNA]</scope>
    <source>
        <strain evidence="4">J267</strain>
        <tissue evidence="4">Leaf</tissue>
    </source>
</reference>